<evidence type="ECO:0000259" key="4">
    <source>
        <dbReference type="Pfam" id="PF16113"/>
    </source>
</evidence>
<organism evidence="5 6">
    <name type="scientific">Alteribacillus iranensis</name>
    <dbReference type="NCBI Taxonomy" id="930128"/>
    <lineage>
        <taxon>Bacteria</taxon>
        <taxon>Bacillati</taxon>
        <taxon>Bacillota</taxon>
        <taxon>Bacilli</taxon>
        <taxon>Bacillales</taxon>
        <taxon>Bacillaceae</taxon>
        <taxon>Alteribacillus</taxon>
    </lineage>
</organism>
<sequence length="371" mass="42515">MAEEHAPVITEKRNGVGWIRLNRPKALNSLNVEMVESIYTTLRKWREDEEVKLLCLAGEGEKGFCAGGDIRSLYEAKESNVKEMAVQFFGVEYKMDLLLRHYPKPVLTLMNGIVMGGGVGISEGTTYRIVSDNTKWAMPEMNIGFFPDVGASFFLNQMPGYLGRYLALTSTVIKAEDVIYARAADDLVPSRQWGPFVKELEEADFREGDVNEKVKAIISRFSEKTDVFSLQSIQGKIDKHFRHNKVEKIIESLSAERNDKWAEKTLQTIRGLSALSLKTTLEQIVRGEHASVLDCFQMEMELSMNFMDNPDFYEGVRSVLVDKDRNPQWTYKRLEDVTDNMVTDMFCYFDSKDYHPLAHYENVLHGNKYIH</sequence>
<dbReference type="STRING" id="930128.SAMN05192532_102204"/>
<dbReference type="GO" id="GO:0003860">
    <property type="term" value="F:3-hydroxyisobutyryl-CoA hydrolase activity"/>
    <property type="evidence" value="ECO:0007669"/>
    <property type="project" value="UniProtKB-EC"/>
</dbReference>
<dbReference type="RefSeq" id="WP_091658428.1">
    <property type="nucleotide sequence ID" value="NZ_FONT01000002.1"/>
</dbReference>
<evidence type="ECO:0000256" key="2">
    <source>
        <dbReference type="ARBA" id="ARBA00011915"/>
    </source>
</evidence>
<dbReference type="InterPro" id="IPR029045">
    <property type="entry name" value="ClpP/crotonase-like_dom_sf"/>
</dbReference>
<comment type="catalytic activity">
    <reaction evidence="1">
        <text>3-hydroxy-2-methylpropanoyl-CoA + H2O = 3-hydroxy-2-methylpropanoate + CoA + H(+)</text>
        <dbReference type="Rhea" id="RHEA:20888"/>
        <dbReference type="ChEBI" id="CHEBI:11805"/>
        <dbReference type="ChEBI" id="CHEBI:15377"/>
        <dbReference type="ChEBI" id="CHEBI:15378"/>
        <dbReference type="ChEBI" id="CHEBI:57287"/>
        <dbReference type="ChEBI" id="CHEBI:57340"/>
        <dbReference type="EC" id="3.1.2.4"/>
    </reaction>
</comment>
<reference evidence="5 6" key="1">
    <citation type="submission" date="2016-10" db="EMBL/GenBank/DDBJ databases">
        <authorList>
            <person name="de Groot N.N."/>
        </authorList>
    </citation>
    <scope>NUCLEOTIDE SEQUENCE [LARGE SCALE GENOMIC DNA]</scope>
    <source>
        <strain evidence="5 6">DSM 23995</strain>
    </source>
</reference>
<evidence type="ECO:0000256" key="3">
    <source>
        <dbReference type="ARBA" id="ARBA00022801"/>
    </source>
</evidence>
<evidence type="ECO:0000313" key="6">
    <source>
        <dbReference type="Proteomes" id="UP000199516"/>
    </source>
</evidence>
<dbReference type="PANTHER" id="PTHR43176:SF3">
    <property type="entry name" value="3-HYDROXYISOBUTYRYL-COA HYDROLASE, MITOCHONDRIAL"/>
    <property type="match status" value="1"/>
</dbReference>
<dbReference type="PANTHER" id="PTHR43176">
    <property type="entry name" value="3-HYDROXYISOBUTYRYL-COA HYDROLASE-RELATED"/>
    <property type="match status" value="1"/>
</dbReference>
<dbReference type="EMBL" id="FONT01000002">
    <property type="protein sequence ID" value="SFE53480.1"/>
    <property type="molecule type" value="Genomic_DNA"/>
</dbReference>
<dbReference type="Gene3D" id="3.90.226.10">
    <property type="entry name" value="2-enoyl-CoA Hydratase, Chain A, domain 1"/>
    <property type="match status" value="1"/>
</dbReference>
<accession>A0A1I2BE93</accession>
<proteinExistence type="predicted"/>
<dbReference type="Pfam" id="PF16113">
    <property type="entry name" value="ECH_2"/>
    <property type="match status" value="1"/>
</dbReference>
<dbReference type="SUPFAM" id="SSF52096">
    <property type="entry name" value="ClpP/crotonase"/>
    <property type="match status" value="1"/>
</dbReference>
<dbReference type="Proteomes" id="UP000199516">
    <property type="component" value="Unassembled WGS sequence"/>
</dbReference>
<name>A0A1I2BE93_9BACI</name>
<dbReference type="EC" id="3.1.2.4" evidence="2"/>
<evidence type="ECO:0000313" key="5">
    <source>
        <dbReference type="EMBL" id="SFE53480.1"/>
    </source>
</evidence>
<dbReference type="InterPro" id="IPR045004">
    <property type="entry name" value="ECH_dom"/>
</dbReference>
<keyword evidence="6" id="KW-1185">Reference proteome</keyword>
<dbReference type="NCBIfam" id="NF004127">
    <property type="entry name" value="PRK05617.1"/>
    <property type="match status" value="1"/>
</dbReference>
<feature type="domain" description="Enoyl-CoA hydratase/isomerase" evidence="4">
    <location>
        <begin position="16"/>
        <end position="346"/>
    </location>
</feature>
<dbReference type="GO" id="GO:0006574">
    <property type="term" value="P:L-valine catabolic process"/>
    <property type="evidence" value="ECO:0007669"/>
    <property type="project" value="TreeGrafter"/>
</dbReference>
<gene>
    <name evidence="5" type="ORF">SAMN05192532_102204</name>
</gene>
<keyword evidence="3" id="KW-0378">Hydrolase</keyword>
<dbReference type="InterPro" id="IPR032259">
    <property type="entry name" value="HIBYL-CoA-H"/>
</dbReference>
<dbReference type="OrthoDB" id="9775794at2"/>
<protein>
    <recommendedName>
        <fullName evidence="2">3-hydroxyisobutyryl-CoA hydrolase</fullName>
        <ecNumber evidence="2">3.1.2.4</ecNumber>
    </recommendedName>
</protein>
<dbReference type="CDD" id="cd06558">
    <property type="entry name" value="crotonase-like"/>
    <property type="match status" value="1"/>
</dbReference>
<evidence type="ECO:0000256" key="1">
    <source>
        <dbReference type="ARBA" id="ARBA00001709"/>
    </source>
</evidence>
<dbReference type="AlphaFoldDB" id="A0A1I2BE93"/>